<organism evidence="2 3">
    <name type="scientific">Absidia repens</name>
    <dbReference type="NCBI Taxonomy" id="90262"/>
    <lineage>
        <taxon>Eukaryota</taxon>
        <taxon>Fungi</taxon>
        <taxon>Fungi incertae sedis</taxon>
        <taxon>Mucoromycota</taxon>
        <taxon>Mucoromycotina</taxon>
        <taxon>Mucoromycetes</taxon>
        <taxon>Mucorales</taxon>
        <taxon>Cunninghamellaceae</taxon>
        <taxon>Absidia</taxon>
    </lineage>
</organism>
<proteinExistence type="predicted"/>
<keyword evidence="1" id="KW-0732">Signal</keyword>
<name>A0A1X2HYC6_9FUNG</name>
<dbReference type="AlphaFoldDB" id="A0A1X2HYC6"/>
<dbReference type="Proteomes" id="UP000193560">
    <property type="component" value="Unassembled WGS sequence"/>
</dbReference>
<dbReference type="EMBL" id="MCGE01000052">
    <property type="protein sequence ID" value="ORZ04245.1"/>
    <property type="molecule type" value="Genomic_DNA"/>
</dbReference>
<feature type="chain" id="PRO_5012145936" description="Secreted protein" evidence="1">
    <location>
        <begin position="23"/>
        <end position="132"/>
    </location>
</feature>
<gene>
    <name evidence="2" type="ORF">BCR42DRAFT_398740</name>
</gene>
<comment type="caution">
    <text evidence="2">The sequence shown here is derived from an EMBL/GenBank/DDBJ whole genome shotgun (WGS) entry which is preliminary data.</text>
</comment>
<feature type="signal peptide" evidence="1">
    <location>
        <begin position="1"/>
        <end position="22"/>
    </location>
</feature>
<evidence type="ECO:0008006" key="4">
    <source>
        <dbReference type="Google" id="ProtNLM"/>
    </source>
</evidence>
<keyword evidence="3" id="KW-1185">Reference proteome</keyword>
<dbReference type="OrthoDB" id="2225606at2759"/>
<evidence type="ECO:0000256" key="1">
    <source>
        <dbReference type="SAM" id="SignalP"/>
    </source>
</evidence>
<accession>A0A1X2HYC6</accession>
<reference evidence="2 3" key="1">
    <citation type="submission" date="2016-07" db="EMBL/GenBank/DDBJ databases">
        <title>Pervasive Adenine N6-methylation of Active Genes in Fungi.</title>
        <authorList>
            <consortium name="DOE Joint Genome Institute"/>
            <person name="Mondo S.J."/>
            <person name="Dannebaum R.O."/>
            <person name="Kuo R.C."/>
            <person name="Labutti K."/>
            <person name="Haridas S."/>
            <person name="Kuo A."/>
            <person name="Salamov A."/>
            <person name="Ahrendt S.R."/>
            <person name="Lipzen A."/>
            <person name="Sullivan W."/>
            <person name="Andreopoulos W.B."/>
            <person name="Clum A."/>
            <person name="Lindquist E."/>
            <person name="Daum C."/>
            <person name="Ramamoorthy G.K."/>
            <person name="Gryganskyi A."/>
            <person name="Culley D."/>
            <person name="Magnuson J.K."/>
            <person name="James T.Y."/>
            <person name="O'Malley M.A."/>
            <person name="Stajich J.E."/>
            <person name="Spatafora J.W."/>
            <person name="Visel A."/>
            <person name="Grigoriev I.V."/>
        </authorList>
    </citation>
    <scope>NUCLEOTIDE SEQUENCE [LARGE SCALE GENOMIC DNA]</scope>
    <source>
        <strain evidence="2 3">NRRL 1336</strain>
    </source>
</reference>
<protein>
    <recommendedName>
        <fullName evidence="4">Secreted protein</fullName>
    </recommendedName>
</protein>
<sequence>MNIKILGVLIAFMVLAIHHVESARLSITFNTQSLPMMVSNICGLYDGKKKLLDVTLVGNWAQMDLDKEKCNESKDLGYKLCMVGSVCRVHKLSGGKVDTIECTPKGGSTPDPTGHGFVTTNSCYKQRNVDYV</sequence>
<evidence type="ECO:0000313" key="3">
    <source>
        <dbReference type="Proteomes" id="UP000193560"/>
    </source>
</evidence>
<evidence type="ECO:0000313" key="2">
    <source>
        <dbReference type="EMBL" id="ORZ04245.1"/>
    </source>
</evidence>